<sequence>MVKSPSKPSVSSLPRDDSVPMRNALHFVPGPIPVPTPPGSGSVTLARKTHKSILPTNISLQMYYISCKVSLKAPSSQRFRLIKLLVFGSLNPHGHGKEKSIELKGHSDSVDQLCWDPKHDELIATASGDKTVRLWDACRCVLDECSNYFAMLFDTIFIHKGGKCSQQTELSGENINITYKPNGTHIAVGNRDDEITIMDVSKFKAIHKRMFNYEVNEIAWNTTGDLFFLTIGYGIVEVLSYPSLRPLHTLMAHTAGCYCIGMDPLGRYFAVGSADSLVSLWDLSEMLCVRIFTKLEWPVRTISFNHTREYIAFASEDMFIDISNVQTGRSIHQINCRAANNSVEWNPKYNLLACAGDDKNKYQADEGVFHIFGFQSA</sequence>
<protein>
    <recommendedName>
        <fullName evidence="7">THO complex subunit 3</fullName>
    </recommendedName>
</protein>
<dbReference type="InterPro" id="IPR036322">
    <property type="entry name" value="WD40_repeat_dom_sf"/>
</dbReference>
<dbReference type="EMBL" id="JACGCM010001406">
    <property type="protein sequence ID" value="KAF6155718.1"/>
    <property type="molecule type" value="Genomic_DNA"/>
</dbReference>
<dbReference type="OrthoDB" id="340259at2759"/>
<dbReference type="PROSITE" id="PS50294">
    <property type="entry name" value="WD_REPEATS_REGION"/>
    <property type="match status" value="2"/>
</dbReference>
<dbReference type="PANTHER" id="PTHR22839:SF0">
    <property type="entry name" value="THO COMPLEX SUBUNIT 3"/>
    <property type="match status" value="1"/>
</dbReference>
<proteinExistence type="inferred from homology"/>
<comment type="similarity">
    <text evidence="3">Belongs to the THOC3 family.</text>
</comment>
<keyword evidence="6" id="KW-1185">Reference proteome</keyword>
<dbReference type="InterPro" id="IPR040132">
    <property type="entry name" value="Tex1/THOC3"/>
</dbReference>
<dbReference type="PANTHER" id="PTHR22839">
    <property type="entry name" value="THO COMPLEX SUBUNIT 3 THO3"/>
    <property type="match status" value="1"/>
</dbReference>
<evidence type="ECO:0008006" key="7">
    <source>
        <dbReference type="Google" id="ProtNLM"/>
    </source>
</evidence>
<accession>A0A7J7MLW3</accession>
<dbReference type="FunFam" id="2.130.10.10:FF:000300">
    <property type="entry name" value="THO complex subunit 3"/>
    <property type="match status" value="1"/>
</dbReference>
<dbReference type="SMART" id="SM00320">
    <property type="entry name" value="WD40"/>
    <property type="match status" value="4"/>
</dbReference>
<dbReference type="Gene3D" id="2.130.10.10">
    <property type="entry name" value="YVTN repeat-like/Quinoprotein amine dehydrogenase"/>
    <property type="match status" value="2"/>
</dbReference>
<evidence type="ECO:0000256" key="2">
    <source>
        <dbReference type="ARBA" id="ARBA00022737"/>
    </source>
</evidence>
<dbReference type="InterPro" id="IPR015943">
    <property type="entry name" value="WD40/YVTN_repeat-like_dom_sf"/>
</dbReference>
<name>A0A7J7MLW3_9MAGN</name>
<organism evidence="5 6">
    <name type="scientific">Kingdonia uniflora</name>
    <dbReference type="NCBI Taxonomy" id="39325"/>
    <lineage>
        <taxon>Eukaryota</taxon>
        <taxon>Viridiplantae</taxon>
        <taxon>Streptophyta</taxon>
        <taxon>Embryophyta</taxon>
        <taxon>Tracheophyta</taxon>
        <taxon>Spermatophyta</taxon>
        <taxon>Magnoliopsida</taxon>
        <taxon>Ranunculales</taxon>
        <taxon>Circaeasteraceae</taxon>
        <taxon>Kingdonia</taxon>
    </lineage>
</organism>
<dbReference type="PROSITE" id="PS50082">
    <property type="entry name" value="WD_REPEATS_2"/>
    <property type="match status" value="2"/>
</dbReference>
<dbReference type="Pfam" id="PF00400">
    <property type="entry name" value="WD40"/>
    <property type="match status" value="2"/>
</dbReference>
<dbReference type="Proteomes" id="UP000541444">
    <property type="component" value="Unassembled WGS sequence"/>
</dbReference>
<feature type="repeat" description="WD" evidence="4">
    <location>
        <begin position="250"/>
        <end position="291"/>
    </location>
</feature>
<dbReference type="InterPro" id="IPR001680">
    <property type="entry name" value="WD40_rpt"/>
</dbReference>
<evidence type="ECO:0000256" key="3">
    <source>
        <dbReference type="ARBA" id="ARBA00046343"/>
    </source>
</evidence>
<keyword evidence="1 4" id="KW-0853">WD repeat</keyword>
<gene>
    <name evidence="5" type="ORF">GIB67_007155</name>
</gene>
<dbReference type="GO" id="GO:0000445">
    <property type="term" value="C:THO complex part of transcription export complex"/>
    <property type="evidence" value="ECO:0007669"/>
    <property type="project" value="TreeGrafter"/>
</dbReference>
<dbReference type="SUPFAM" id="SSF50978">
    <property type="entry name" value="WD40 repeat-like"/>
    <property type="match status" value="1"/>
</dbReference>
<evidence type="ECO:0000313" key="6">
    <source>
        <dbReference type="Proteomes" id="UP000541444"/>
    </source>
</evidence>
<evidence type="ECO:0000256" key="4">
    <source>
        <dbReference type="PROSITE-ProRule" id="PRU00221"/>
    </source>
</evidence>
<reference evidence="5 6" key="1">
    <citation type="journal article" date="2020" name="IScience">
        <title>Genome Sequencing of the Endangered Kingdonia uniflora (Circaeasteraceae, Ranunculales) Reveals Potential Mechanisms of Evolutionary Specialization.</title>
        <authorList>
            <person name="Sun Y."/>
            <person name="Deng T."/>
            <person name="Zhang A."/>
            <person name="Moore M.J."/>
            <person name="Landis J.B."/>
            <person name="Lin N."/>
            <person name="Zhang H."/>
            <person name="Zhang X."/>
            <person name="Huang J."/>
            <person name="Zhang X."/>
            <person name="Sun H."/>
            <person name="Wang H."/>
        </authorList>
    </citation>
    <scope>NUCLEOTIDE SEQUENCE [LARGE SCALE GENOMIC DNA]</scope>
    <source>
        <strain evidence="5">TB1705</strain>
        <tissue evidence="5">Leaf</tissue>
    </source>
</reference>
<dbReference type="GO" id="GO:0006406">
    <property type="term" value="P:mRNA export from nucleus"/>
    <property type="evidence" value="ECO:0007669"/>
    <property type="project" value="InterPro"/>
</dbReference>
<dbReference type="AlphaFoldDB" id="A0A7J7MLW3"/>
<comment type="caution">
    <text evidence="5">The sequence shown here is derived from an EMBL/GenBank/DDBJ whole genome shotgun (WGS) entry which is preliminary data.</text>
</comment>
<evidence type="ECO:0000313" key="5">
    <source>
        <dbReference type="EMBL" id="KAF6155718.1"/>
    </source>
</evidence>
<evidence type="ECO:0000256" key="1">
    <source>
        <dbReference type="ARBA" id="ARBA00022574"/>
    </source>
</evidence>
<feature type="repeat" description="WD" evidence="4">
    <location>
        <begin position="103"/>
        <end position="136"/>
    </location>
</feature>
<keyword evidence="2" id="KW-0677">Repeat</keyword>